<evidence type="ECO:0000313" key="3">
    <source>
        <dbReference type="Proteomes" id="UP000005237"/>
    </source>
</evidence>
<feature type="region of interest" description="Disordered" evidence="1">
    <location>
        <begin position="102"/>
        <end position="121"/>
    </location>
</feature>
<evidence type="ECO:0000256" key="1">
    <source>
        <dbReference type="SAM" id="MobiDB-lite"/>
    </source>
</evidence>
<organism evidence="2 3">
    <name type="scientific">Caenorhabditis japonica</name>
    <dbReference type="NCBI Taxonomy" id="281687"/>
    <lineage>
        <taxon>Eukaryota</taxon>
        <taxon>Metazoa</taxon>
        <taxon>Ecdysozoa</taxon>
        <taxon>Nematoda</taxon>
        <taxon>Chromadorea</taxon>
        <taxon>Rhabditida</taxon>
        <taxon>Rhabditina</taxon>
        <taxon>Rhabditomorpha</taxon>
        <taxon>Rhabditoidea</taxon>
        <taxon>Rhabditidae</taxon>
        <taxon>Peloderinae</taxon>
        <taxon>Caenorhabditis</taxon>
    </lineage>
</organism>
<reference evidence="3" key="1">
    <citation type="submission" date="2010-08" db="EMBL/GenBank/DDBJ databases">
        <authorList>
            <consortium name="Caenorhabditis japonica Sequencing Consortium"/>
            <person name="Wilson R.K."/>
        </authorList>
    </citation>
    <scope>NUCLEOTIDE SEQUENCE [LARGE SCALE GENOMIC DNA]</scope>
    <source>
        <strain evidence="3">DF5081</strain>
    </source>
</reference>
<keyword evidence="3" id="KW-1185">Reference proteome</keyword>
<protein>
    <submittedName>
        <fullName evidence="2">Uncharacterized protein</fullName>
    </submittedName>
</protein>
<dbReference type="AlphaFoldDB" id="A0A8R1DGB6"/>
<dbReference type="EnsemblMetazoa" id="CJA01884.1">
    <property type="protein sequence ID" value="CJA01884.1"/>
    <property type="gene ID" value="WBGene00121088"/>
</dbReference>
<reference evidence="2" key="2">
    <citation type="submission" date="2022-06" db="UniProtKB">
        <authorList>
            <consortium name="EnsemblMetazoa"/>
        </authorList>
    </citation>
    <scope>IDENTIFICATION</scope>
    <source>
        <strain evidence="2">DF5081</strain>
    </source>
</reference>
<name>A0A8R1DGB6_CAEJA</name>
<accession>A0A8R1DGB6</accession>
<evidence type="ECO:0000313" key="2">
    <source>
        <dbReference type="EnsemblMetazoa" id="CJA01884.1"/>
    </source>
</evidence>
<sequence>MLKHLLSFTCMNKKERKKLAITSPDPPLENSGLDDTLDKSMAVPTEESVLDTSPFMSKVLGDVSLDAANLQNRTTPIDFGTKEVKENEDVLSLVGRRHSVNTITPSPIPEEIEEPAGSSSAVQPRKFAKLYHSHQLSPNASTSTDDSLRIDSVRARASKSAINGMYKGKFTPVIGGSLRPARTKRHSMAFGNDAQFYSLDKRSPLLRLRRRDSSRRDAVEAGFEPRDAVPRCHSTQSLRDVQRVKAYSNSQFQTSNLSLDPNGRVLSTCDSTTAAPTAVVNPARHHHHQHPDVDRRRSLQALTTASSLYQMNNRGAPPNGRSQFSPSELGPAVHNHVGSRVRVSSVNQICDSTSTPQFSIEQRRSTHNINHQVRNSFLDGIKTTSTPKNQVGLNFSLTLPFTRFSDLCVGGGEVLQNPTYPLFT</sequence>
<proteinExistence type="predicted"/>
<dbReference type="Proteomes" id="UP000005237">
    <property type="component" value="Unassembled WGS sequence"/>
</dbReference>
<feature type="region of interest" description="Disordered" evidence="1">
    <location>
        <begin position="18"/>
        <end position="37"/>
    </location>
</feature>